<organism evidence="3 4">
    <name type="scientific">Gossypium arboreum</name>
    <name type="common">Tree cotton</name>
    <name type="synonym">Gossypium nanking</name>
    <dbReference type="NCBI Taxonomy" id="29729"/>
    <lineage>
        <taxon>Eukaryota</taxon>
        <taxon>Viridiplantae</taxon>
        <taxon>Streptophyta</taxon>
        <taxon>Embryophyta</taxon>
        <taxon>Tracheophyta</taxon>
        <taxon>Spermatophyta</taxon>
        <taxon>Magnoliopsida</taxon>
        <taxon>eudicotyledons</taxon>
        <taxon>Gunneridae</taxon>
        <taxon>Pentapetalae</taxon>
        <taxon>rosids</taxon>
        <taxon>malvids</taxon>
        <taxon>Malvales</taxon>
        <taxon>Malvaceae</taxon>
        <taxon>Malvoideae</taxon>
        <taxon>Gossypium</taxon>
    </lineage>
</organism>
<reference evidence="4" key="1">
    <citation type="submission" date="2014-09" db="EMBL/GenBank/DDBJ databases">
        <authorList>
            <person name="Mudge J."/>
            <person name="Ramaraj T."/>
            <person name="Lindquist I.E."/>
            <person name="Bharti A.K."/>
            <person name="Sundararajan A."/>
            <person name="Cameron C.T."/>
            <person name="Woodward J.E."/>
            <person name="May G.D."/>
            <person name="Brubaker C."/>
            <person name="Broadhvest J."/>
            <person name="Wilkins T.A."/>
        </authorList>
    </citation>
    <scope>NUCLEOTIDE SEQUENCE</scope>
    <source>
        <strain evidence="4">cv. AKA8401</strain>
    </source>
</reference>
<feature type="coiled-coil region" evidence="1">
    <location>
        <begin position="266"/>
        <end position="331"/>
    </location>
</feature>
<dbReference type="EMBL" id="KN427705">
    <property type="protein sequence ID" value="KHG24157.1"/>
    <property type="molecule type" value="Genomic_DNA"/>
</dbReference>
<dbReference type="AlphaFoldDB" id="A0A0B0PGW1"/>
<feature type="compositionally biased region" description="Polar residues" evidence="2">
    <location>
        <begin position="156"/>
        <end position="170"/>
    </location>
</feature>
<name>A0A0B0PGW1_GOSAR</name>
<accession>A0A0B0PGW1</accession>
<dbReference type="PANTHER" id="PTHR34285">
    <property type="entry name" value="OS08G0510800 PROTEIN"/>
    <property type="match status" value="1"/>
</dbReference>
<feature type="compositionally biased region" description="Low complexity" evidence="2">
    <location>
        <begin position="34"/>
        <end position="55"/>
    </location>
</feature>
<evidence type="ECO:0000256" key="1">
    <source>
        <dbReference type="SAM" id="Coils"/>
    </source>
</evidence>
<evidence type="ECO:0000313" key="4">
    <source>
        <dbReference type="Proteomes" id="UP000032142"/>
    </source>
</evidence>
<feature type="compositionally biased region" description="Basic and acidic residues" evidence="2">
    <location>
        <begin position="334"/>
        <end position="345"/>
    </location>
</feature>
<evidence type="ECO:0000256" key="2">
    <source>
        <dbReference type="SAM" id="MobiDB-lite"/>
    </source>
</evidence>
<evidence type="ECO:0000313" key="3">
    <source>
        <dbReference type="EMBL" id="KHG24157.1"/>
    </source>
</evidence>
<feature type="region of interest" description="Disordered" evidence="2">
    <location>
        <begin position="334"/>
        <end position="382"/>
    </location>
</feature>
<keyword evidence="4" id="KW-1185">Reference proteome</keyword>
<sequence>MKLSFKLQEDKNPVLKARIPISIFSQPFVSSLTTAPPTTTDSSGSGGNKSSQNTSFSLSTNFPSGPCFKLSYAPSASSAITIPFSLSLKSGLGLFGSPKDSPLIFSAYFSLSSVNPGTIIPTFALHFKPQFGNFSLYKATSSKPSLEPDSRPHHVSGQSASPSNSEFGTPDSASIWQDVKLEPRNASDDGLDTLKFGYGNGLYSTDGFGMERSLVRKDDNKAGIFGGIAVRARTMFPVTKRAVVKLRWIVNLPSDLGSKMPYLTINKIGVEKIEEAKEAKEAKEEKNKSMARNDDELKLLKGMYSWMRKDLDMLEDENREMKQCLEGMKHEISARKTSRENEGHGWRAPTPPVKNSNDFERWRNKKNSVEDNGGKEGKKTASKLSEFWNQKLPSLRVDHVLAIAMNDRNPKCRDGLR</sequence>
<protein>
    <submittedName>
        <fullName evidence="3">Uncharacterized protein</fullName>
    </submittedName>
</protein>
<dbReference type="Proteomes" id="UP000032142">
    <property type="component" value="Unassembled WGS sequence"/>
</dbReference>
<feature type="compositionally biased region" description="Basic and acidic residues" evidence="2">
    <location>
        <begin position="357"/>
        <end position="379"/>
    </location>
</feature>
<dbReference type="PANTHER" id="PTHR34285:SF6">
    <property type="entry name" value="TRANSMEMBRANE PROTEIN"/>
    <property type="match status" value="1"/>
</dbReference>
<feature type="region of interest" description="Disordered" evidence="2">
    <location>
        <begin position="34"/>
        <end position="56"/>
    </location>
</feature>
<proteinExistence type="predicted"/>
<feature type="region of interest" description="Disordered" evidence="2">
    <location>
        <begin position="142"/>
        <end position="170"/>
    </location>
</feature>
<gene>
    <name evidence="3" type="ORF">F383_07754</name>
</gene>
<keyword evidence="1" id="KW-0175">Coiled coil</keyword>